<dbReference type="Pfam" id="PF03477">
    <property type="entry name" value="ATP-cone"/>
    <property type="match status" value="1"/>
</dbReference>
<evidence type="ECO:0000256" key="2">
    <source>
        <dbReference type="ARBA" id="ARBA00022741"/>
    </source>
</evidence>
<feature type="domain" description="ATP-cone" evidence="9">
    <location>
        <begin position="49"/>
        <end position="139"/>
    </location>
</feature>
<keyword evidence="7" id="KW-0863">Zinc-finger</keyword>
<dbReference type="PATRIC" id="fig|1635277.3.peg.132"/>
<protein>
    <recommendedName>
        <fullName evidence="7">Transcriptional repressor NrdR</fullName>
    </recommendedName>
</protein>
<dbReference type="GO" id="GO:0008270">
    <property type="term" value="F:zinc ion binding"/>
    <property type="evidence" value="ECO:0007669"/>
    <property type="project" value="UniProtKB-UniRule"/>
</dbReference>
<proteinExistence type="inferred from homology"/>
<evidence type="ECO:0000256" key="6">
    <source>
        <dbReference type="ARBA" id="ARBA00023163"/>
    </source>
</evidence>
<dbReference type="InterPro" id="IPR055173">
    <property type="entry name" value="NrdR-like_N"/>
</dbReference>
<comment type="function">
    <text evidence="7">Negatively regulates transcription of bacterial ribonucleotide reductase nrd genes and operons by binding to NrdR-boxes.</text>
</comment>
<evidence type="ECO:0000256" key="4">
    <source>
        <dbReference type="ARBA" id="ARBA00023015"/>
    </source>
</evidence>
<dbReference type="Pfam" id="PF22811">
    <property type="entry name" value="Zn_ribbon_NrdR"/>
    <property type="match status" value="1"/>
</dbReference>
<dbReference type="InterPro" id="IPR003796">
    <property type="entry name" value="RNR_NrdR-like"/>
</dbReference>
<keyword evidence="7" id="KW-0479">Metal-binding</keyword>
<dbReference type="GO" id="GO:0003677">
    <property type="term" value="F:DNA binding"/>
    <property type="evidence" value="ECO:0007669"/>
    <property type="project" value="UniProtKB-KW"/>
</dbReference>
<dbReference type="EMBL" id="LGGX01000001">
    <property type="protein sequence ID" value="KUK88122.1"/>
    <property type="molecule type" value="Genomic_DNA"/>
</dbReference>
<dbReference type="InterPro" id="IPR005144">
    <property type="entry name" value="ATP-cone_dom"/>
</dbReference>
<dbReference type="PANTHER" id="PTHR30455:SF2">
    <property type="entry name" value="TRANSCRIPTIONAL REPRESSOR NRDR"/>
    <property type="match status" value="1"/>
</dbReference>
<dbReference type="Proteomes" id="UP000053467">
    <property type="component" value="Unassembled WGS sequence"/>
</dbReference>
<accession>A0A124G0P9</accession>
<comment type="cofactor">
    <cofactor evidence="7">
        <name>Zn(2+)</name>
        <dbReference type="ChEBI" id="CHEBI:29105"/>
    </cofactor>
    <text evidence="7">Binds 1 zinc ion.</text>
</comment>
<dbReference type="AlphaFoldDB" id="A0A124G0P9"/>
<keyword evidence="6 7" id="KW-0804">Transcription</keyword>
<keyword evidence="4 7" id="KW-0805">Transcription regulation</keyword>
<evidence type="ECO:0000256" key="7">
    <source>
        <dbReference type="HAMAP-Rule" id="MF_00440"/>
    </source>
</evidence>
<keyword evidence="5 7" id="KW-0238">DNA-binding</keyword>
<dbReference type="HAMAP" id="MF_00440">
    <property type="entry name" value="NrdR"/>
    <property type="match status" value="1"/>
</dbReference>
<evidence type="ECO:0000256" key="5">
    <source>
        <dbReference type="ARBA" id="ARBA00023125"/>
    </source>
</evidence>
<comment type="similarity">
    <text evidence="7">Belongs to the NrdR family.</text>
</comment>
<gene>
    <name evidence="7" type="primary">nrdR</name>
    <name evidence="10" type="ORF">XE03_0128</name>
</gene>
<evidence type="ECO:0000313" key="10">
    <source>
        <dbReference type="EMBL" id="KUK88122.1"/>
    </source>
</evidence>
<feature type="zinc finger region" evidence="7">
    <location>
        <begin position="3"/>
        <end position="34"/>
    </location>
</feature>
<dbReference type="GO" id="GO:0005524">
    <property type="term" value="F:ATP binding"/>
    <property type="evidence" value="ECO:0007669"/>
    <property type="project" value="UniProtKB-UniRule"/>
</dbReference>
<evidence type="ECO:0000256" key="3">
    <source>
        <dbReference type="ARBA" id="ARBA00022840"/>
    </source>
</evidence>
<keyword evidence="7" id="KW-0862">Zinc</keyword>
<keyword evidence="3 7" id="KW-0067">ATP-binding</keyword>
<dbReference type="PANTHER" id="PTHR30455">
    <property type="entry name" value="TRANSCRIPTIONAL REPRESSOR NRDR"/>
    <property type="match status" value="1"/>
</dbReference>
<organism evidence="10 11">
    <name type="scientific">candidate division TA06 bacterium 34_109</name>
    <dbReference type="NCBI Taxonomy" id="1635277"/>
    <lineage>
        <taxon>Bacteria</taxon>
        <taxon>Bacteria division TA06</taxon>
    </lineage>
</organism>
<evidence type="ECO:0000256" key="8">
    <source>
        <dbReference type="SAM" id="MobiDB-lite"/>
    </source>
</evidence>
<dbReference type="NCBIfam" id="TIGR00244">
    <property type="entry name" value="transcriptional regulator NrdR"/>
    <property type="match status" value="1"/>
</dbReference>
<dbReference type="GO" id="GO:0045892">
    <property type="term" value="P:negative regulation of DNA-templated transcription"/>
    <property type="evidence" value="ECO:0007669"/>
    <property type="project" value="UniProtKB-UniRule"/>
</dbReference>
<comment type="caution">
    <text evidence="10">The sequence shown here is derived from an EMBL/GenBank/DDBJ whole genome shotgun (WGS) entry which is preliminary data.</text>
</comment>
<name>A0A124G0P9_UNCT6</name>
<keyword evidence="1 7" id="KW-0678">Repressor</keyword>
<evidence type="ECO:0000259" key="9">
    <source>
        <dbReference type="PROSITE" id="PS51161"/>
    </source>
</evidence>
<keyword evidence="2 7" id="KW-0547">Nucleotide-binding</keyword>
<sequence>MKCPYCGFEENRVIDSRASKDGQSVRRRRECLQCKKRFTTYEYVEKTPLLVIKRDGRREPYTREKLIEGIRTACRKRPVSNEIVNRIIEDVERKLFSKESDEVESKFIGETVMEHLKEVDEISYVRFASVYRQFKDMNEFIEELNSLLKKGEKNGGKGNKRKRIKDDCKGKS</sequence>
<dbReference type="PROSITE" id="PS51161">
    <property type="entry name" value="ATP_CONE"/>
    <property type="match status" value="1"/>
</dbReference>
<evidence type="ECO:0000256" key="1">
    <source>
        <dbReference type="ARBA" id="ARBA00022491"/>
    </source>
</evidence>
<reference evidence="11" key="1">
    <citation type="journal article" date="2015" name="MBio">
        <title>Genome-Resolved Metagenomic Analysis Reveals Roles for Candidate Phyla and Other Microbial Community Members in Biogeochemical Transformations in Oil Reservoirs.</title>
        <authorList>
            <person name="Hu P."/>
            <person name="Tom L."/>
            <person name="Singh A."/>
            <person name="Thomas B.C."/>
            <person name="Baker B.J."/>
            <person name="Piceno Y.M."/>
            <person name="Andersen G.L."/>
            <person name="Banfield J.F."/>
        </authorList>
    </citation>
    <scope>NUCLEOTIDE SEQUENCE [LARGE SCALE GENOMIC DNA]</scope>
</reference>
<evidence type="ECO:0000313" key="11">
    <source>
        <dbReference type="Proteomes" id="UP000053467"/>
    </source>
</evidence>
<feature type="region of interest" description="Disordered" evidence="8">
    <location>
        <begin position="150"/>
        <end position="172"/>
    </location>
</feature>